<feature type="short sequence motif" description="Histidine triad motif" evidence="2 3">
    <location>
        <begin position="117"/>
        <end position="121"/>
    </location>
</feature>
<name>A0A9P3PMB5_LYOSH</name>
<organism evidence="6 7">
    <name type="scientific">Lyophyllum shimeji</name>
    <name type="common">Hon-shimeji</name>
    <name type="synonym">Tricholoma shimeji</name>
    <dbReference type="NCBI Taxonomy" id="47721"/>
    <lineage>
        <taxon>Eukaryota</taxon>
        <taxon>Fungi</taxon>
        <taxon>Dikarya</taxon>
        <taxon>Basidiomycota</taxon>
        <taxon>Agaricomycotina</taxon>
        <taxon>Agaricomycetes</taxon>
        <taxon>Agaricomycetidae</taxon>
        <taxon>Agaricales</taxon>
        <taxon>Tricholomatineae</taxon>
        <taxon>Lyophyllaceae</taxon>
        <taxon>Lyophyllum</taxon>
    </lineage>
</organism>
<dbReference type="GO" id="GO:0003824">
    <property type="term" value="F:catalytic activity"/>
    <property type="evidence" value="ECO:0007669"/>
    <property type="project" value="InterPro"/>
</dbReference>
<dbReference type="InterPro" id="IPR011146">
    <property type="entry name" value="HIT-like"/>
</dbReference>
<feature type="active site" description="Tele-AMP-histidine intermediate" evidence="1">
    <location>
        <position position="119"/>
    </location>
</feature>
<dbReference type="PANTHER" id="PTHR46648:SF1">
    <property type="entry name" value="ADENOSINE 5'-MONOPHOSPHORAMIDASE HNT1"/>
    <property type="match status" value="1"/>
</dbReference>
<dbReference type="Pfam" id="PF01230">
    <property type="entry name" value="HIT"/>
    <property type="match status" value="1"/>
</dbReference>
<reference evidence="6" key="1">
    <citation type="submission" date="2022-07" db="EMBL/GenBank/DDBJ databases">
        <title>The genome of Lyophyllum shimeji provides insight into the initial evolution of ectomycorrhizal fungal genome.</title>
        <authorList>
            <person name="Kobayashi Y."/>
            <person name="Shibata T."/>
            <person name="Hirakawa H."/>
            <person name="Shigenobu S."/>
            <person name="Nishiyama T."/>
            <person name="Yamada A."/>
            <person name="Hasebe M."/>
            <person name="Kawaguchi M."/>
        </authorList>
    </citation>
    <scope>NUCLEOTIDE SEQUENCE</scope>
    <source>
        <strain evidence="6">AT787</strain>
    </source>
</reference>
<sequence length="184" mass="20419">MTSFIIKDHVDRPPAPSWAPESDSDCTFCRIIRNELPAYRVFEDDEVIAILDILPLRGGHTLVIPKVHCSRLSELPANYAAATGKAVSRVAHALTQAVENTALNVVCNQEYAQAVPHVHYHVIPAPTVTSPTPSPPAPTSVEKEMESSKRPRSVKEMHRMEFEARDELDEREAGVLAQKIRAHL</sequence>
<evidence type="ECO:0000256" key="1">
    <source>
        <dbReference type="PIRSR" id="PIRSR601310-1"/>
    </source>
</evidence>
<evidence type="ECO:0000313" key="7">
    <source>
        <dbReference type="Proteomes" id="UP001063166"/>
    </source>
</evidence>
<evidence type="ECO:0000313" key="6">
    <source>
        <dbReference type="EMBL" id="GLB38301.1"/>
    </source>
</evidence>
<feature type="domain" description="HIT" evidence="5">
    <location>
        <begin position="27"/>
        <end position="133"/>
    </location>
</feature>
<evidence type="ECO:0000256" key="2">
    <source>
        <dbReference type="PIRSR" id="PIRSR601310-3"/>
    </source>
</evidence>
<dbReference type="EMBL" id="BRPK01000005">
    <property type="protein sequence ID" value="GLB38301.1"/>
    <property type="molecule type" value="Genomic_DNA"/>
</dbReference>
<dbReference type="InterPro" id="IPR001310">
    <property type="entry name" value="Histidine_triad_HIT"/>
</dbReference>
<evidence type="ECO:0000259" key="5">
    <source>
        <dbReference type="PROSITE" id="PS51084"/>
    </source>
</evidence>
<proteinExistence type="predicted"/>
<gene>
    <name evidence="6" type="ORF">LshimejAT787_0501660</name>
</gene>
<comment type="caution">
    <text evidence="6">The sequence shown here is derived from an EMBL/GenBank/DDBJ whole genome shotgun (WGS) entry which is preliminary data.</text>
</comment>
<dbReference type="AlphaFoldDB" id="A0A9P3PMB5"/>
<feature type="region of interest" description="Disordered" evidence="4">
    <location>
        <begin position="126"/>
        <end position="154"/>
    </location>
</feature>
<dbReference type="Gene3D" id="3.30.428.10">
    <property type="entry name" value="HIT-like"/>
    <property type="match status" value="1"/>
</dbReference>
<keyword evidence="7" id="KW-1185">Reference proteome</keyword>
<dbReference type="GO" id="GO:0009117">
    <property type="term" value="P:nucleotide metabolic process"/>
    <property type="evidence" value="ECO:0007669"/>
    <property type="project" value="TreeGrafter"/>
</dbReference>
<dbReference type="PANTHER" id="PTHR46648">
    <property type="entry name" value="HIT FAMILY PROTEIN 1"/>
    <property type="match status" value="1"/>
</dbReference>
<dbReference type="InterPro" id="IPR036265">
    <property type="entry name" value="HIT-like_sf"/>
</dbReference>
<dbReference type="Proteomes" id="UP001063166">
    <property type="component" value="Unassembled WGS sequence"/>
</dbReference>
<protein>
    <recommendedName>
        <fullName evidence="5">HIT domain-containing protein</fullName>
    </recommendedName>
</protein>
<dbReference type="PRINTS" id="PR00332">
    <property type="entry name" value="HISTRIAD"/>
</dbReference>
<dbReference type="SUPFAM" id="SSF54197">
    <property type="entry name" value="HIT-like"/>
    <property type="match status" value="1"/>
</dbReference>
<accession>A0A9P3PMB5</accession>
<dbReference type="OrthoDB" id="672793at2759"/>
<feature type="compositionally biased region" description="Basic and acidic residues" evidence="4">
    <location>
        <begin position="141"/>
        <end position="154"/>
    </location>
</feature>
<evidence type="ECO:0000256" key="3">
    <source>
        <dbReference type="PROSITE-ProRule" id="PRU00464"/>
    </source>
</evidence>
<dbReference type="PROSITE" id="PS51084">
    <property type="entry name" value="HIT_2"/>
    <property type="match status" value="1"/>
</dbReference>
<evidence type="ECO:0000256" key="4">
    <source>
        <dbReference type="SAM" id="MobiDB-lite"/>
    </source>
</evidence>